<comment type="caution">
    <text evidence="1">The sequence shown here is derived from an EMBL/GenBank/DDBJ whole genome shotgun (WGS) entry which is preliminary data.</text>
</comment>
<name>A0A391NQC9_9EUKA</name>
<accession>A0A391NQC9</accession>
<proteinExistence type="predicted"/>
<dbReference type="EMBL" id="BDIP01002155">
    <property type="protein sequence ID" value="GCA63050.1"/>
    <property type="molecule type" value="Genomic_DNA"/>
</dbReference>
<feature type="non-terminal residue" evidence="1">
    <location>
        <position position="97"/>
    </location>
</feature>
<protein>
    <submittedName>
        <fullName evidence="1">Uncharacterized protein</fullName>
    </submittedName>
</protein>
<dbReference type="Proteomes" id="UP000265618">
    <property type="component" value="Unassembled WGS sequence"/>
</dbReference>
<reference evidence="1 2" key="1">
    <citation type="journal article" date="2018" name="PLoS ONE">
        <title>The draft genome of Kipferlia bialata reveals reductive genome evolution in fornicate parasites.</title>
        <authorList>
            <person name="Tanifuji G."/>
            <person name="Takabayashi S."/>
            <person name="Kume K."/>
            <person name="Takagi M."/>
            <person name="Nakayama T."/>
            <person name="Kamikawa R."/>
            <person name="Inagaki Y."/>
            <person name="Hashimoto T."/>
        </authorList>
    </citation>
    <scope>NUCLEOTIDE SEQUENCE [LARGE SCALE GENOMIC DNA]</scope>
    <source>
        <strain evidence="1">NY0173</strain>
    </source>
</reference>
<evidence type="ECO:0000313" key="2">
    <source>
        <dbReference type="Proteomes" id="UP000265618"/>
    </source>
</evidence>
<evidence type="ECO:0000313" key="1">
    <source>
        <dbReference type="EMBL" id="GCA63050.1"/>
    </source>
</evidence>
<keyword evidence="2" id="KW-1185">Reference proteome</keyword>
<sequence length="97" mass="10641">MERELEAQAERVAKEKQAALDRILADLALLSGDTETSLSSLSLSPSSLDKTMTGREVISLVTSLIRLNNNRAKHLDALAAFTPQHLEDVLSLIDRVK</sequence>
<dbReference type="AlphaFoldDB" id="A0A391NQC9"/>
<gene>
    <name evidence="1" type="ORF">KIPB_007551</name>
</gene>
<organism evidence="1 2">
    <name type="scientific">Kipferlia bialata</name>
    <dbReference type="NCBI Taxonomy" id="797122"/>
    <lineage>
        <taxon>Eukaryota</taxon>
        <taxon>Metamonada</taxon>
        <taxon>Carpediemonas-like organisms</taxon>
        <taxon>Kipferlia</taxon>
    </lineage>
</organism>